<evidence type="ECO:0000256" key="1">
    <source>
        <dbReference type="SAM" id="SignalP"/>
    </source>
</evidence>
<reference evidence="2" key="1">
    <citation type="journal article" date="2014" name="Nat. Commun.">
        <title>Multiple recent horizontal transfers of a large genomic region in cheese making fungi.</title>
        <authorList>
            <person name="Cheeseman K."/>
            <person name="Ropars J."/>
            <person name="Renault P."/>
            <person name="Dupont J."/>
            <person name="Gouzy J."/>
            <person name="Branca A."/>
            <person name="Abraham A.L."/>
            <person name="Ceppi M."/>
            <person name="Conseiller E."/>
            <person name="Debuchy R."/>
            <person name="Malagnac F."/>
            <person name="Goarin A."/>
            <person name="Silar P."/>
            <person name="Lacoste S."/>
            <person name="Sallet E."/>
            <person name="Bensimon A."/>
            <person name="Giraud T."/>
            <person name="Brygoo Y."/>
        </authorList>
    </citation>
    <scope>NUCLEOTIDE SEQUENCE [LARGE SCALE GENOMIC DNA]</scope>
    <source>
        <strain evidence="2">FM164</strain>
    </source>
</reference>
<dbReference type="AlphaFoldDB" id="W6Q1A5"/>
<dbReference type="PANTHER" id="PTHR42060">
    <property type="entry name" value="NHL REPEAT-CONTAINING PROTEIN-RELATED"/>
    <property type="match status" value="1"/>
</dbReference>
<keyword evidence="3" id="KW-1185">Reference proteome</keyword>
<dbReference type="STRING" id="1365484.W6Q1A5"/>
<gene>
    <name evidence="2" type="ORF">PROQFM164_S02g000259</name>
</gene>
<dbReference type="InterPro" id="IPR011042">
    <property type="entry name" value="6-blade_b-propeller_TolB-like"/>
</dbReference>
<proteinExistence type="predicted"/>
<dbReference type="EMBL" id="HG792016">
    <property type="protein sequence ID" value="CDM30110.1"/>
    <property type="molecule type" value="Genomic_DNA"/>
</dbReference>
<protein>
    <submittedName>
        <fullName evidence="2">Six-bladed beta-propeller, TolB-like</fullName>
    </submittedName>
</protein>
<organism evidence="2 3">
    <name type="scientific">Penicillium roqueforti (strain FM164)</name>
    <dbReference type="NCBI Taxonomy" id="1365484"/>
    <lineage>
        <taxon>Eukaryota</taxon>
        <taxon>Fungi</taxon>
        <taxon>Dikarya</taxon>
        <taxon>Ascomycota</taxon>
        <taxon>Pezizomycotina</taxon>
        <taxon>Eurotiomycetes</taxon>
        <taxon>Eurotiomycetidae</taxon>
        <taxon>Eurotiales</taxon>
        <taxon>Aspergillaceae</taxon>
        <taxon>Penicillium</taxon>
    </lineage>
</organism>
<accession>W6Q1A5</accession>
<feature type="chain" id="PRO_5004881711" evidence="1">
    <location>
        <begin position="22"/>
        <end position="128"/>
    </location>
</feature>
<dbReference type="OrthoDB" id="9977941at2759"/>
<dbReference type="PANTHER" id="PTHR42060:SF3">
    <property type="entry name" value="SMP-30_GLUCONOLACTONASE_LRE-LIKE REGION DOMAIN-CONTAINING PROTEIN"/>
    <property type="match status" value="1"/>
</dbReference>
<sequence length="128" mass="13879">MANLLGSILLLLTFIYTLCLAHSPNLREIHRSPNGTWVENIAVRPDGNLLVAVLSTAELWEIDPSIPSGPSSANLVHHFDGAEDADGITELSPDIYAVIASNSVWTVDLKHHRNAPSQFSSQNSPLTI</sequence>
<dbReference type="Proteomes" id="UP000030686">
    <property type="component" value="Unassembled WGS sequence"/>
</dbReference>
<name>W6Q1A5_PENRF</name>
<keyword evidence="1" id="KW-0732">Signal</keyword>
<evidence type="ECO:0000313" key="2">
    <source>
        <dbReference type="EMBL" id="CDM30110.1"/>
    </source>
</evidence>
<evidence type="ECO:0000313" key="3">
    <source>
        <dbReference type="Proteomes" id="UP000030686"/>
    </source>
</evidence>
<dbReference type="Gene3D" id="2.120.10.30">
    <property type="entry name" value="TolB, C-terminal domain"/>
    <property type="match status" value="1"/>
</dbReference>
<dbReference type="InterPro" id="IPR052998">
    <property type="entry name" value="Hetero-Diels-Alderase-like"/>
</dbReference>
<dbReference type="SUPFAM" id="SSF63829">
    <property type="entry name" value="Calcium-dependent phosphotriesterase"/>
    <property type="match status" value="1"/>
</dbReference>
<feature type="signal peptide" evidence="1">
    <location>
        <begin position="1"/>
        <end position="21"/>
    </location>
</feature>